<evidence type="ECO:0000313" key="1">
    <source>
        <dbReference type="EMBL" id="RJY19330.1"/>
    </source>
</evidence>
<comment type="caution">
    <text evidence="1">The sequence shown here is derived from an EMBL/GenBank/DDBJ whole genome shotgun (WGS) entry which is preliminary data.</text>
</comment>
<evidence type="ECO:0000313" key="2">
    <source>
        <dbReference type="Proteomes" id="UP000273022"/>
    </source>
</evidence>
<dbReference type="RefSeq" id="WP_121851814.1">
    <property type="nucleotide sequence ID" value="NZ_CP037952.1"/>
</dbReference>
<protein>
    <submittedName>
        <fullName evidence="1">Uncharacterized protein</fullName>
    </submittedName>
</protein>
<proteinExistence type="predicted"/>
<organism evidence="1 2">
    <name type="scientific">Parashewanella spongiae</name>
    <dbReference type="NCBI Taxonomy" id="342950"/>
    <lineage>
        <taxon>Bacteria</taxon>
        <taxon>Pseudomonadati</taxon>
        <taxon>Pseudomonadota</taxon>
        <taxon>Gammaproteobacteria</taxon>
        <taxon>Alteromonadales</taxon>
        <taxon>Shewanellaceae</taxon>
        <taxon>Parashewanella</taxon>
    </lineage>
</organism>
<dbReference type="EMBL" id="QYYH01000004">
    <property type="protein sequence ID" value="RJY19330.1"/>
    <property type="molecule type" value="Genomic_DNA"/>
</dbReference>
<dbReference type="AlphaFoldDB" id="A0A3A6U1N2"/>
<dbReference type="Proteomes" id="UP000273022">
    <property type="component" value="Unassembled WGS sequence"/>
</dbReference>
<reference evidence="1 2" key="1">
    <citation type="submission" date="2018-09" db="EMBL/GenBank/DDBJ databases">
        <title>Phylogeny of the Shewanellaceae, and recommendation for two new genera, Pseudoshewanella and Parashewanella.</title>
        <authorList>
            <person name="Wang G."/>
        </authorList>
    </citation>
    <scope>NUCLEOTIDE SEQUENCE [LARGE SCALE GENOMIC DNA]</scope>
    <source>
        <strain evidence="1 2">KCTC 22492</strain>
    </source>
</reference>
<accession>A0A3A6U1N2</accession>
<name>A0A3A6U1N2_9GAMM</name>
<keyword evidence="2" id="KW-1185">Reference proteome</keyword>
<gene>
    <name evidence="1" type="ORF">D5R81_01085</name>
</gene>
<sequence length="160" mass="17367">MITPPVTSTSKVDNRSDFQFIKDTATKHLSVTVTAGIFAAAEKGDLYSPISGALYGFAAGMAMTTADFFIHKQGDIQNNVYKIVKHGTYLMINSVPYLLSTNPARKVAVNICSYLGGWICQESIGDKEYWRKGWTRETVGLSGVTIVGGLSLVAKAAFFK</sequence>